<organism evidence="1 2">
    <name type="scientific">Helicobacter gastrofelis</name>
    <dbReference type="NCBI Taxonomy" id="2849642"/>
    <lineage>
        <taxon>Bacteria</taxon>
        <taxon>Pseudomonadati</taxon>
        <taxon>Campylobacterota</taxon>
        <taxon>Epsilonproteobacteria</taxon>
        <taxon>Campylobacterales</taxon>
        <taxon>Helicobacteraceae</taxon>
        <taxon>Helicobacter</taxon>
    </lineage>
</organism>
<evidence type="ECO:0000313" key="1">
    <source>
        <dbReference type="EMBL" id="BCZ19906.1"/>
    </source>
</evidence>
<evidence type="ECO:0000313" key="2">
    <source>
        <dbReference type="Proteomes" id="UP000826146"/>
    </source>
</evidence>
<keyword evidence="2" id="KW-1185">Reference proteome</keyword>
<gene>
    <name evidence="1" type="ORF">NHP190012_15480</name>
</gene>
<dbReference type="EMBL" id="AP024819">
    <property type="protein sequence ID" value="BCZ19906.1"/>
    <property type="molecule type" value="Genomic_DNA"/>
</dbReference>
<name>A0ABN6I8I8_9HELI</name>
<dbReference type="Proteomes" id="UP000826146">
    <property type="component" value="Chromosome"/>
</dbReference>
<evidence type="ECO:0008006" key="3">
    <source>
        <dbReference type="Google" id="ProtNLM"/>
    </source>
</evidence>
<accession>A0ABN6I8I8</accession>
<reference evidence="1 2" key="1">
    <citation type="submission" date="2021-07" db="EMBL/GenBank/DDBJ databases">
        <title>Novel Helicobacter sp. Isolated from a cat.</title>
        <authorList>
            <person name="Rimbara E."/>
            <person name="Suzuki M."/>
        </authorList>
    </citation>
    <scope>NUCLEOTIDE SEQUENCE [LARGE SCALE GENOMIC DNA]</scope>
    <source>
        <strain evidence="2">NHP19-012</strain>
    </source>
</reference>
<sequence length="85" mass="9823">MGRLWGYSNSDDLADSSVLAQVCGVFKTHLWADMVYADLAYVKWTKIVYHYVGGYFSKKGFYGRVSAHSTLFVRRKVYTRFGDHK</sequence>
<protein>
    <recommendedName>
        <fullName evidence="3">Transposase IS4-like domain-containing protein</fullName>
    </recommendedName>
</protein>
<proteinExistence type="predicted"/>